<organism evidence="3 4">
    <name type="scientific">Clostridium thermobutyricum DSM 4928</name>
    <dbReference type="NCBI Taxonomy" id="1121339"/>
    <lineage>
        <taxon>Bacteria</taxon>
        <taxon>Bacillati</taxon>
        <taxon>Bacillota</taxon>
        <taxon>Clostridia</taxon>
        <taxon>Eubacteriales</taxon>
        <taxon>Clostridiaceae</taxon>
        <taxon>Clostridium</taxon>
    </lineage>
</organism>
<dbReference type="InterPro" id="IPR039564">
    <property type="entry name" value="Peptidase_C39-like"/>
</dbReference>
<feature type="domain" description="Peptidase C39-like" evidence="2">
    <location>
        <begin position="127"/>
        <end position="260"/>
    </location>
</feature>
<reference evidence="3 4" key="1">
    <citation type="submission" date="2016-02" db="EMBL/GenBank/DDBJ databases">
        <title>Genome sequence of Clostridium thermobutyricum DSM 4928.</title>
        <authorList>
            <person name="Poehlein A."/>
            <person name="Daniel R."/>
        </authorList>
    </citation>
    <scope>NUCLEOTIDE SEQUENCE [LARGE SCALE GENOMIC DNA]</scope>
    <source>
        <strain evidence="3 4">DSM 4928</strain>
    </source>
</reference>
<dbReference type="EMBL" id="LTAY01000045">
    <property type="protein sequence ID" value="OPX47534.1"/>
    <property type="molecule type" value="Genomic_DNA"/>
</dbReference>
<keyword evidence="1" id="KW-0812">Transmembrane</keyword>
<evidence type="ECO:0000256" key="1">
    <source>
        <dbReference type="SAM" id="Phobius"/>
    </source>
</evidence>
<evidence type="ECO:0000259" key="2">
    <source>
        <dbReference type="Pfam" id="PF13529"/>
    </source>
</evidence>
<dbReference type="Proteomes" id="UP000191448">
    <property type="component" value="Unassembled WGS sequence"/>
</dbReference>
<gene>
    <name evidence="3" type="ORF">CLTHE_17930</name>
</gene>
<sequence>MKKYKGIITILVAIVIMIVGAILLFSPAKKNSVLSNNVKIRKDIKLNNEIPKSVYDSKKLYIKILLKEDSNPKVKTILANLNLYPESLVKLASYNKAALDFVYDYPFEAEYYQNKKIDIKSYYEKGKIPLFLQWDKQWGYDKYGDNYIAVNGCGPTALSMVIVGLTGNTNINPKVVADYSESKGEYVNGEGSKWTMMTDIPEHFGVEGKEIPLIKSKIIDELKEGNPIIAAMGPGVFTKTGHFIVLTGLTEDGQVIVNDPDSKVNSEKTWNLNLVMKETKDLWVFKKM</sequence>
<protein>
    <recommendedName>
        <fullName evidence="2">Peptidase C39-like domain-containing protein</fullName>
    </recommendedName>
</protein>
<keyword evidence="1" id="KW-1133">Transmembrane helix</keyword>
<dbReference type="Pfam" id="PF13529">
    <property type="entry name" value="Peptidase_C39_2"/>
    <property type="match status" value="1"/>
</dbReference>
<proteinExistence type="predicted"/>
<accession>A0A1V4SVM9</accession>
<evidence type="ECO:0000313" key="3">
    <source>
        <dbReference type="EMBL" id="OPX47534.1"/>
    </source>
</evidence>
<dbReference type="Gene3D" id="3.90.70.10">
    <property type="entry name" value="Cysteine proteinases"/>
    <property type="match status" value="1"/>
</dbReference>
<evidence type="ECO:0000313" key="4">
    <source>
        <dbReference type="Proteomes" id="UP000191448"/>
    </source>
</evidence>
<dbReference type="AlphaFoldDB" id="A0A1V4SVM9"/>
<dbReference type="OrthoDB" id="3186156at2"/>
<feature type="transmembrane region" description="Helical" evidence="1">
    <location>
        <begin position="7"/>
        <end position="26"/>
    </location>
</feature>
<dbReference type="RefSeq" id="WP_080022988.1">
    <property type="nucleotide sequence ID" value="NZ_LTAY01000045.1"/>
</dbReference>
<comment type="caution">
    <text evidence="3">The sequence shown here is derived from an EMBL/GenBank/DDBJ whole genome shotgun (WGS) entry which is preliminary data.</text>
</comment>
<keyword evidence="1" id="KW-0472">Membrane</keyword>
<name>A0A1V4SVM9_9CLOT</name>